<dbReference type="EMBL" id="JBHUOL010000006">
    <property type="protein sequence ID" value="MFD2907691.1"/>
    <property type="molecule type" value="Genomic_DNA"/>
</dbReference>
<accession>A0ABW5Z5D5</accession>
<evidence type="ECO:0000256" key="1">
    <source>
        <dbReference type="ARBA" id="ARBA00022598"/>
    </source>
</evidence>
<gene>
    <name evidence="5" type="ORF">ACFSX9_02980</name>
</gene>
<proteinExistence type="predicted"/>
<organism evidence="5 6">
    <name type="scientific">Flavobacterium ardleyense</name>
    <dbReference type="NCBI Taxonomy" id="2038737"/>
    <lineage>
        <taxon>Bacteria</taxon>
        <taxon>Pseudomonadati</taxon>
        <taxon>Bacteroidota</taxon>
        <taxon>Flavobacteriia</taxon>
        <taxon>Flavobacteriales</taxon>
        <taxon>Flavobacteriaceae</taxon>
        <taxon>Flavobacterium</taxon>
    </lineage>
</organism>
<evidence type="ECO:0000259" key="4">
    <source>
        <dbReference type="Pfam" id="PF00501"/>
    </source>
</evidence>
<keyword evidence="3" id="KW-0443">Lipid metabolism</keyword>
<sequence>MDNITRLFDFPYHQLEKYNLEDSLVTKYGNEWIKTSTKEYLDKANAFSRGLIRLGVNVNDKIAIISSNNRTEWHITDIGVLQTGAQNVPIYPTISAEDYDYILNHSDSSYCFVSDQEIFDKLTSVKHNIPKLKEIYSYNDIEGCKSWKEILELGKDESNQNVVEERKNNVTTTDLATIIYTSGTTGRPKGVMLSHQNIVSDVLMSSIRVPLRAGDTRGMSFLPICHIFERMITYLYQYYGISIYFAESIEKISDNLKEVQPHVMSVVPRLLEKVYDKIYAKGSDLTGIKKRLFFWATGLGIQFKPYKENGWFYEFQLKIARKLIFSKWQEGLGGRLELLVSGSAALQPRLTRVFTAAGIPVMEGYGLTETSPVISVNDMRNGGFRVGTVGRVLDGVEVKIAEDGEILCKGPNVMLGYYKDEEQTKVVMEGGYFHTGDIGEIDSDGFLKITDRKKEMFKTSGGKYVAPQLLENTFKQSRFIDQIMVIGEGEKMPAAFIQINFDFVKEWANRNGFTIGTTNEEICNNPEVIKRIQEEVDHYNEKFGNWEKVKRFELTPEVWSIEDGHLTPTMKLKRKIIIEKYKALYTKIYGVH</sequence>
<keyword evidence="1" id="KW-0436">Ligase</keyword>
<dbReference type="Gene3D" id="3.40.50.12780">
    <property type="entry name" value="N-terminal domain of ligase-like"/>
    <property type="match status" value="2"/>
</dbReference>
<keyword evidence="2" id="KW-0276">Fatty acid metabolism</keyword>
<feature type="domain" description="AMP-dependent synthetase/ligase" evidence="4">
    <location>
        <begin position="28"/>
        <end position="418"/>
    </location>
</feature>
<dbReference type="PROSITE" id="PS00455">
    <property type="entry name" value="AMP_BINDING"/>
    <property type="match status" value="1"/>
</dbReference>
<dbReference type="PRINTS" id="PR00154">
    <property type="entry name" value="AMPBINDING"/>
</dbReference>
<name>A0ABW5Z5D5_9FLAO</name>
<evidence type="ECO:0000256" key="2">
    <source>
        <dbReference type="ARBA" id="ARBA00022832"/>
    </source>
</evidence>
<protein>
    <submittedName>
        <fullName evidence="5">AMP-dependent synthetase/ligase</fullName>
    </submittedName>
</protein>
<dbReference type="InterPro" id="IPR020845">
    <property type="entry name" value="AMP-binding_CS"/>
</dbReference>
<dbReference type="Proteomes" id="UP001597549">
    <property type="component" value="Unassembled WGS sequence"/>
</dbReference>
<evidence type="ECO:0000313" key="5">
    <source>
        <dbReference type="EMBL" id="MFD2907691.1"/>
    </source>
</evidence>
<dbReference type="RefSeq" id="WP_379804199.1">
    <property type="nucleotide sequence ID" value="NZ_JBHUOL010000006.1"/>
</dbReference>
<keyword evidence="6" id="KW-1185">Reference proteome</keyword>
<dbReference type="PANTHER" id="PTHR43272">
    <property type="entry name" value="LONG-CHAIN-FATTY-ACID--COA LIGASE"/>
    <property type="match status" value="1"/>
</dbReference>
<dbReference type="SUPFAM" id="SSF56801">
    <property type="entry name" value="Acetyl-CoA synthetase-like"/>
    <property type="match status" value="1"/>
</dbReference>
<dbReference type="Pfam" id="PF00501">
    <property type="entry name" value="AMP-binding"/>
    <property type="match status" value="1"/>
</dbReference>
<evidence type="ECO:0000256" key="3">
    <source>
        <dbReference type="ARBA" id="ARBA00023098"/>
    </source>
</evidence>
<dbReference type="CDD" id="cd05907">
    <property type="entry name" value="VL_LC_FACS_like"/>
    <property type="match status" value="1"/>
</dbReference>
<dbReference type="PANTHER" id="PTHR43272:SF32">
    <property type="entry name" value="AMP-DEPENDENT SYNTHETASE_LIGASE DOMAIN-CONTAINING PROTEIN"/>
    <property type="match status" value="1"/>
</dbReference>
<reference evidence="6" key="1">
    <citation type="journal article" date="2019" name="Int. J. Syst. Evol. Microbiol.">
        <title>The Global Catalogue of Microorganisms (GCM) 10K type strain sequencing project: providing services to taxonomists for standard genome sequencing and annotation.</title>
        <authorList>
            <consortium name="The Broad Institute Genomics Platform"/>
            <consortium name="The Broad Institute Genome Sequencing Center for Infectious Disease"/>
            <person name="Wu L."/>
            <person name="Ma J."/>
        </authorList>
    </citation>
    <scope>NUCLEOTIDE SEQUENCE [LARGE SCALE GENOMIC DNA]</scope>
    <source>
        <strain evidence="6">KCTC 52644</strain>
    </source>
</reference>
<evidence type="ECO:0000313" key="6">
    <source>
        <dbReference type="Proteomes" id="UP001597549"/>
    </source>
</evidence>
<dbReference type="InterPro" id="IPR042099">
    <property type="entry name" value="ANL_N_sf"/>
</dbReference>
<dbReference type="InterPro" id="IPR000873">
    <property type="entry name" value="AMP-dep_synth/lig_dom"/>
</dbReference>
<comment type="caution">
    <text evidence="5">The sequence shown here is derived from an EMBL/GenBank/DDBJ whole genome shotgun (WGS) entry which is preliminary data.</text>
</comment>
<dbReference type="InterPro" id="IPR020459">
    <property type="entry name" value="AMP-binding"/>
</dbReference>